<dbReference type="RefSeq" id="WP_076087870.1">
    <property type="nucleotide sequence ID" value="NZ_CP019070.1"/>
</dbReference>
<accession>A0A1P8KNV4</accession>
<sequence>MQLNVSPEVILSQLGYSKSDSSVQQAEKMISSTDNFDKFSKHIFSLNDHLKKMNAYVGLSNKTDYLKIKCDENDADAILKEFHDEVSHWADKYNVKLQQLDKKPIYYILGTV</sequence>
<organism evidence="1 2">
    <name type="scientific">Poseidonibacter parvus</name>
    <dbReference type="NCBI Taxonomy" id="1850254"/>
    <lineage>
        <taxon>Bacteria</taxon>
        <taxon>Pseudomonadati</taxon>
        <taxon>Campylobacterota</taxon>
        <taxon>Epsilonproteobacteria</taxon>
        <taxon>Campylobacterales</taxon>
        <taxon>Arcobacteraceae</taxon>
        <taxon>Poseidonibacter</taxon>
    </lineage>
</organism>
<keyword evidence="2" id="KW-1185">Reference proteome</keyword>
<evidence type="ECO:0000313" key="1">
    <source>
        <dbReference type="EMBL" id="APW66282.1"/>
    </source>
</evidence>
<dbReference type="OrthoDB" id="5357605at2"/>
<dbReference type="KEGG" id="alp:LPB137_10700"/>
<evidence type="ECO:0000313" key="2">
    <source>
        <dbReference type="Proteomes" id="UP000186074"/>
    </source>
</evidence>
<dbReference type="AlphaFoldDB" id="A0A1P8KNV4"/>
<reference evidence="1 2" key="1">
    <citation type="submission" date="2017-01" db="EMBL/GenBank/DDBJ databases">
        <title>Genome sequencing of Arcobacter sp. LPB0137.</title>
        <authorList>
            <person name="Lee G.-W."/>
            <person name="Yi H."/>
        </authorList>
    </citation>
    <scope>NUCLEOTIDE SEQUENCE [LARGE SCALE GENOMIC DNA]</scope>
    <source>
        <strain evidence="1 2">LPB0137</strain>
    </source>
</reference>
<dbReference type="EMBL" id="CP019070">
    <property type="protein sequence ID" value="APW66282.1"/>
    <property type="molecule type" value="Genomic_DNA"/>
</dbReference>
<name>A0A1P8KNV4_9BACT</name>
<dbReference type="Proteomes" id="UP000186074">
    <property type="component" value="Chromosome"/>
</dbReference>
<protein>
    <submittedName>
        <fullName evidence="1">Uncharacterized protein</fullName>
    </submittedName>
</protein>
<proteinExistence type="predicted"/>
<gene>
    <name evidence="1" type="ORF">LPB137_10700</name>
</gene>